<organism evidence="2 3">
    <name type="scientific">Ramalina farinacea</name>
    <dbReference type="NCBI Taxonomy" id="258253"/>
    <lineage>
        <taxon>Eukaryota</taxon>
        <taxon>Fungi</taxon>
        <taxon>Dikarya</taxon>
        <taxon>Ascomycota</taxon>
        <taxon>Pezizomycotina</taxon>
        <taxon>Lecanoromycetes</taxon>
        <taxon>OSLEUM clade</taxon>
        <taxon>Lecanoromycetidae</taxon>
        <taxon>Lecanorales</taxon>
        <taxon>Lecanorineae</taxon>
        <taxon>Ramalinaceae</taxon>
        <taxon>Ramalina</taxon>
    </lineage>
</organism>
<name>A0AA43TZH1_9LECA</name>
<evidence type="ECO:0000259" key="1">
    <source>
        <dbReference type="Pfam" id="PF24864"/>
    </source>
</evidence>
<dbReference type="InterPro" id="IPR056632">
    <property type="entry name" value="DUF7730"/>
</dbReference>
<evidence type="ECO:0000313" key="3">
    <source>
        <dbReference type="Proteomes" id="UP001161017"/>
    </source>
</evidence>
<dbReference type="Pfam" id="PF24864">
    <property type="entry name" value="DUF7730"/>
    <property type="match status" value="1"/>
</dbReference>
<gene>
    <name evidence="2" type="ORF">OHK93_003076</name>
</gene>
<proteinExistence type="predicted"/>
<feature type="domain" description="DUF7730" evidence="1">
    <location>
        <begin position="10"/>
        <end position="168"/>
    </location>
</feature>
<sequence length="726" mass="83914">MSSSTDANATESLLLRLPAELRDIILRMVIGDGVIHLYMLRKRFKRSFCIAGGPRLEDAKDPKDVVLRTSASTEDISNLPAFHDNCTHLVYYGTDEPVEQICGASRRWQVLATCRLIYQEAFPMFWRTMRFCFQKNRALNQFLGRLTRAQKENLRQLVIIHNLFDSVIDDPFLSRAPEPVEWLVCNEKRGLFALRSLVHLELHLQVPTRWWTELNRRGHAASIESSFALFENLRLLGLNKAPVVVSYHGRPLQVEYMSRPPLCNGELALLAKRYTQRLLNADQSPRAFLAEKLSKVGKAMREAESDPVLEKEHKLKLFKMLADQDDVSAGVMRQRLVIAWNREEAREQALLAKMMGKKIENQKLEDIWTSDLIDLYDGLNMKKYDSNGIELRLGPVRTLQRSLCVDTRTVPSTRTRSRSTQNLNFAEQFSPTFASAHQCCTSRNSTYFGACQHDFEEVFDRDFQPLKWKFYSGNLAASRQIYGEASPIFWRTSRFCFSKGDVLDDFLGRLTHIQTANLRHVVLSHYFSSSDQTESIRNYTRMEWPISTVQEGKYHALRGVDCLELHLQLEGVRGLRNAGSRELQLHSVEETFKAFEDLRFLRLKRATVTISYEDSADPCYEAMIRDWEFAELEERFQKRLLDPQFSDGDQRERLTDRVKKLKGLMENGIQTAEDNQERAQRFQRMANDGFVTACTMRDEIDRLEAVLSRRNAVEIRDALDHLAPAS</sequence>
<dbReference type="EMBL" id="JAPUFD010000016">
    <property type="protein sequence ID" value="MDI1491865.1"/>
    <property type="molecule type" value="Genomic_DNA"/>
</dbReference>
<keyword evidence="3" id="KW-1185">Reference proteome</keyword>
<dbReference type="Proteomes" id="UP001161017">
    <property type="component" value="Unassembled WGS sequence"/>
</dbReference>
<dbReference type="PANTHER" id="PTHR38790">
    <property type="entry name" value="2EXR DOMAIN-CONTAINING PROTEIN-RELATED"/>
    <property type="match status" value="1"/>
</dbReference>
<accession>A0AA43TZH1</accession>
<protein>
    <recommendedName>
        <fullName evidence="1">DUF7730 domain-containing protein</fullName>
    </recommendedName>
</protein>
<evidence type="ECO:0000313" key="2">
    <source>
        <dbReference type="EMBL" id="MDI1491865.1"/>
    </source>
</evidence>
<reference evidence="2" key="1">
    <citation type="journal article" date="2023" name="Genome Biol. Evol.">
        <title>First Whole Genome Sequence and Flow Cytometry Genome Size Data for the Lichen-Forming Fungus Ramalina farinacea (Ascomycota).</title>
        <authorList>
            <person name="Llewellyn T."/>
            <person name="Mian S."/>
            <person name="Hill R."/>
            <person name="Leitch I.J."/>
            <person name="Gaya E."/>
        </authorList>
    </citation>
    <scope>NUCLEOTIDE SEQUENCE</scope>
    <source>
        <strain evidence="2">LIQ254RAFAR</strain>
    </source>
</reference>
<dbReference type="AlphaFoldDB" id="A0AA43TZH1"/>
<comment type="caution">
    <text evidence="2">The sequence shown here is derived from an EMBL/GenBank/DDBJ whole genome shotgun (WGS) entry which is preliminary data.</text>
</comment>